<dbReference type="AlphaFoldDB" id="A0AB39KVI2"/>
<feature type="transmembrane region" description="Helical" evidence="1">
    <location>
        <begin position="40"/>
        <end position="61"/>
    </location>
</feature>
<feature type="domain" description="Signal transduction histidine kinase internal region" evidence="2">
    <location>
        <begin position="159"/>
        <end position="239"/>
    </location>
</feature>
<keyword evidence="1" id="KW-1133">Transmembrane helix</keyword>
<proteinExistence type="predicted"/>
<name>A0AB39KVI2_9CAUL</name>
<evidence type="ECO:0000256" key="1">
    <source>
        <dbReference type="SAM" id="Phobius"/>
    </source>
</evidence>
<sequence length="361" mass="39826">MKIRRPIIDRGALAVILVMVAVVDLLITIRAIGVGVPPKWWHLPAEILAFGTLTILTYLMYMAMEAAGRRYGLAAKIIVGIATAFAAGVLHLPIIAFIFWHMTDHPRVIWSQLYDFTRIYTMVIPFLFNGAGLVAYGFYRDVIARERQLAEAQRLAQEAQLLALRYQINPHFLFNTLNAVSTLVLDRRNQAAEAMLLRLAAFFRLTLTLDPRQAIPLAREIELQRTYLAIEQARFTDQLEIAIDLPPDLETAQVPALLLQPLVENAVKHTLGGDGAYIAISARVEADVLVLEVVNTVQRWQEPGTGVGLRNVAERLAAEYGDEAALDINPGDGRFGVILTLPLHLASPTAAPLKVVTGISG</sequence>
<reference evidence="3" key="1">
    <citation type="submission" date="2024-06" db="EMBL/GenBank/DDBJ databases">
        <title>Caulobacter inopinatus, sp. nov.</title>
        <authorList>
            <person name="Donachie S.P."/>
        </authorList>
    </citation>
    <scope>NUCLEOTIDE SEQUENCE</scope>
    <source>
        <strain evidence="3">73W</strain>
    </source>
</reference>
<feature type="transmembrane region" description="Helical" evidence="1">
    <location>
        <begin position="73"/>
        <end position="99"/>
    </location>
</feature>
<dbReference type="RefSeq" id="WP_369060647.1">
    <property type="nucleotide sequence ID" value="NZ_CP158375.1"/>
</dbReference>
<protein>
    <submittedName>
        <fullName evidence="3">Histidine kinase</fullName>
    </submittedName>
</protein>
<evidence type="ECO:0000259" key="2">
    <source>
        <dbReference type="Pfam" id="PF06580"/>
    </source>
</evidence>
<keyword evidence="3" id="KW-0808">Transferase</keyword>
<evidence type="ECO:0000313" key="3">
    <source>
        <dbReference type="EMBL" id="XDO97436.1"/>
    </source>
</evidence>
<gene>
    <name evidence="3" type="ORF">ABOZ73_03175</name>
</gene>
<dbReference type="Gene3D" id="3.30.565.10">
    <property type="entry name" value="Histidine kinase-like ATPase, C-terminal domain"/>
    <property type="match status" value="1"/>
</dbReference>
<dbReference type="PANTHER" id="PTHR34220:SF7">
    <property type="entry name" value="SENSOR HISTIDINE KINASE YPDA"/>
    <property type="match status" value="1"/>
</dbReference>
<accession>A0AB39KVI2</accession>
<keyword evidence="3" id="KW-0418">Kinase</keyword>
<feature type="transmembrane region" description="Helical" evidence="1">
    <location>
        <begin position="12"/>
        <end position="34"/>
    </location>
</feature>
<feature type="transmembrane region" description="Helical" evidence="1">
    <location>
        <begin position="119"/>
        <end position="139"/>
    </location>
</feature>
<dbReference type="GO" id="GO:0000155">
    <property type="term" value="F:phosphorelay sensor kinase activity"/>
    <property type="evidence" value="ECO:0007669"/>
    <property type="project" value="InterPro"/>
</dbReference>
<dbReference type="InterPro" id="IPR010559">
    <property type="entry name" value="Sig_transdc_His_kin_internal"/>
</dbReference>
<dbReference type="PANTHER" id="PTHR34220">
    <property type="entry name" value="SENSOR HISTIDINE KINASE YPDA"/>
    <property type="match status" value="1"/>
</dbReference>
<keyword evidence="1" id="KW-0812">Transmembrane</keyword>
<keyword evidence="1" id="KW-0472">Membrane</keyword>
<dbReference type="InterPro" id="IPR050640">
    <property type="entry name" value="Bact_2-comp_sensor_kinase"/>
</dbReference>
<dbReference type="EMBL" id="CP158375">
    <property type="protein sequence ID" value="XDO97436.1"/>
    <property type="molecule type" value="Genomic_DNA"/>
</dbReference>
<dbReference type="Pfam" id="PF06580">
    <property type="entry name" value="His_kinase"/>
    <property type="match status" value="1"/>
</dbReference>
<dbReference type="SUPFAM" id="SSF55874">
    <property type="entry name" value="ATPase domain of HSP90 chaperone/DNA topoisomerase II/histidine kinase"/>
    <property type="match status" value="1"/>
</dbReference>
<dbReference type="GO" id="GO:0016020">
    <property type="term" value="C:membrane"/>
    <property type="evidence" value="ECO:0007669"/>
    <property type="project" value="InterPro"/>
</dbReference>
<dbReference type="InterPro" id="IPR036890">
    <property type="entry name" value="HATPase_C_sf"/>
</dbReference>
<organism evidence="3">
    <name type="scientific">Caulobacter sp. 73W</name>
    <dbReference type="NCBI Taxonomy" id="3161137"/>
    <lineage>
        <taxon>Bacteria</taxon>
        <taxon>Pseudomonadati</taxon>
        <taxon>Pseudomonadota</taxon>
        <taxon>Alphaproteobacteria</taxon>
        <taxon>Caulobacterales</taxon>
        <taxon>Caulobacteraceae</taxon>
        <taxon>Caulobacter</taxon>
    </lineage>
</organism>